<evidence type="ECO:0000313" key="2">
    <source>
        <dbReference type="EMBL" id="KIP12074.1"/>
    </source>
</evidence>
<keyword evidence="3" id="KW-1185">Reference proteome</keyword>
<dbReference type="Proteomes" id="UP000053257">
    <property type="component" value="Unassembled WGS sequence"/>
</dbReference>
<evidence type="ECO:0000256" key="1">
    <source>
        <dbReference type="SAM" id="SignalP"/>
    </source>
</evidence>
<evidence type="ECO:0000313" key="3">
    <source>
        <dbReference type="Proteomes" id="UP000053257"/>
    </source>
</evidence>
<sequence length="183" mass="20582">MHFLACLYLEALLKLIHGTGTWVAPPGSNVSLDQPSATEFDKDNPIPPSFPQEFGTLFKFAFSRVPRSVETVGERSFQRSADKRYNHCTALVMKSDAEESSFAGVELLLPALREHFPTLEELRITTSVRPTAWKTFTLFMASLTSTFGNWRTLRQISIDPAFNIDNVVWTLPDEVQLSSSPTR</sequence>
<accession>A0A0C3P2E6</accession>
<dbReference type="AlphaFoldDB" id="A0A0C3P2E6"/>
<dbReference type="EMBL" id="KN840442">
    <property type="protein sequence ID" value="KIP12074.1"/>
    <property type="molecule type" value="Genomic_DNA"/>
</dbReference>
<feature type="chain" id="PRO_5002167736" evidence="1">
    <location>
        <begin position="19"/>
        <end position="183"/>
    </location>
</feature>
<feature type="signal peptide" evidence="1">
    <location>
        <begin position="1"/>
        <end position="18"/>
    </location>
</feature>
<keyword evidence="1" id="KW-0732">Signal</keyword>
<organism evidence="2 3">
    <name type="scientific">Phlebiopsis gigantea (strain 11061_1 CR5-6)</name>
    <name type="common">White-rot fungus</name>
    <name type="synonym">Peniophora gigantea</name>
    <dbReference type="NCBI Taxonomy" id="745531"/>
    <lineage>
        <taxon>Eukaryota</taxon>
        <taxon>Fungi</taxon>
        <taxon>Dikarya</taxon>
        <taxon>Basidiomycota</taxon>
        <taxon>Agaricomycotina</taxon>
        <taxon>Agaricomycetes</taxon>
        <taxon>Polyporales</taxon>
        <taxon>Phanerochaetaceae</taxon>
        <taxon>Phlebiopsis</taxon>
    </lineage>
</organism>
<proteinExistence type="predicted"/>
<protein>
    <submittedName>
        <fullName evidence="2">Uncharacterized protein</fullName>
    </submittedName>
</protein>
<reference evidence="2 3" key="1">
    <citation type="journal article" date="2014" name="PLoS Genet.">
        <title>Analysis of the Phlebiopsis gigantea genome, transcriptome and secretome provides insight into its pioneer colonization strategies of wood.</title>
        <authorList>
            <person name="Hori C."/>
            <person name="Ishida T."/>
            <person name="Igarashi K."/>
            <person name="Samejima M."/>
            <person name="Suzuki H."/>
            <person name="Master E."/>
            <person name="Ferreira P."/>
            <person name="Ruiz-Duenas F.J."/>
            <person name="Held B."/>
            <person name="Canessa P."/>
            <person name="Larrondo L.F."/>
            <person name="Schmoll M."/>
            <person name="Druzhinina I.S."/>
            <person name="Kubicek C.P."/>
            <person name="Gaskell J.A."/>
            <person name="Kersten P."/>
            <person name="St John F."/>
            <person name="Glasner J."/>
            <person name="Sabat G."/>
            <person name="Splinter BonDurant S."/>
            <person name="Syed K."/>
            <person name="Yadav J."/>
            <person name="Mgbeahuruike A.C."/>
            <person name="Kovalchuk A."/>
            <person name="Asiegbu F.O."/>
            <person name="Lackner G."/>
            <person name="Hoffmeister D."/>
            <person name="Rencoret J."/>
            <person name="Gutierrez A."/>
            <person name="Sun H."/>
            <person name="Lindquist E."/>
            <person name="Barry K."/>
            <person name="Riley R."/>
            <person name="Grigoriev I.V."/>
            <person name="Henrissat B."/>
            <person name="Kues U."/>
            <person name="Berka R.M."/>
            <person name="Martinez A.T."/>
            <person name="Covert S.F."/>
            <person name="Blanchette R.A."/>
            <person name="Cullen D."/>
        </authorList>
    </citation>
    <scope>NUCLEOTIDE SEQUENCE [LARGE SCALE GENOMIC DNA]</scope>
    <source>
        <strain evidence="2 3">11061_1 CR5-6</strain>
    </source>
</reference>
<gene>
    <name evidence="2" type="ORF">PHLGIDRAFT_400565</name>
</gene>
<name>A0A0C3P2E6_PHLG1</name>
<dbReference type="HOGENOM" id="CLU_1475674_0_0_1"/>